<evidence type="ECO:0000313" key="10">
    <source>
        <dbReference type="EMBL" id="CRX37992.1"/>
    </source>
</evidence>
<feature type="domain" description="NusG-like N-terminal" evidence="8">
    <location>
        <begin position="1"/>
        <end position="108"/>
    </location>
</feature>
<dbReference type="GO" id="GO:0032784">
    <property type="term" value="P:regulation of DNA-templated transcription elongation"/>
    <property type="evidence" value="ECO:0007669"/>
    <property type="project" value="InterPro"/>
</dbReference>
<dbReference type="Gene3D" id="3.30.70.940">
    <property type="entry name" value="NusG, N-terminal domain"/>
    <property type="match status" value="1"/>
</dbReference>
<sequence length="183" mass="20888">MHKWYVIQVMSAQENRVQKALLEQLSHQGMTDYIERVLVPTENVSEVKQGQQKVVERRIWPGYILVKMIMNDDTWQYVKKTPGVIDFLGGNSPTSLTDAEVDEILKDLEHKQKSITQKHKFKPGDTVKIIDGVFVNFVGTVTEVLHEKGRLSVSVSIFGRETQVDDLEFTQVEEVSEDAIANE</sequence>
<dbReference type="NCBIfam" id="TIGR00922">
    <property type="entry name" value="nusG"/>
    <property type="match status" value="1"/>
</dbReference>
<dbReference type="CDD" id="cd09891">
    <property type="entry name" value="NGN_Bact_1"/>
    <property type="match status" value="1"/>
</dbReference>
<dbReference type="InterPro" id="IPR005824">
    <property type="entry name" value="KOW"/>
</dbReference>
<evidence type="ECO:0000256" key="4">
    <source>
        <dbReference type="ARBA" id="ARBA00023163"/>
    </source>
</evidence>
<dbReference type="SUPFAM" id="SSF82679">
    <property type="entry name" value="N-utilization substance G protein NusG, N-terminal domain"/>
    <property type="match status" value="1"/>
</dbReference>
<comment type="similarity">
    <text evidence="5 7">Belongs to the NusG family.</text>
</comment>
<dbReference type="InterPro" id="IPR008991">
    <property type="entry name" value="Translation_prot_SH3-like_sf"/>
</dbReference>
<evidence type="ECO:0000313" key="11">
    <source>
        <dbReference type="Proteomes" id="UP000220251"/>
    </source>
</evidence>
<dbReference type="HAMAP" id="MF_00948">
    <property type="entry name" value="NusG"/>
    <property type="match status" value="1"/>
</dbReference>
<dbReference type="GO" id="GO:0031564">
    <property type="term" value="P:transcription antitermination"/>
    <property type="evidence" value="ECO:0007669"/>
    <property type="project" value="UniProtKB-UniRule"/>
</dbReference>
<evidence type="ECO:0000256" key="3">
    <source>
        <dbReference type="ARBA" id="ARBA00023015"/>
    </source>
</evidence>
<name>A0A0H5DNU9_9BACT</name>
<dbReference type="Gene3D" id="2.30.30.30">
    <property type="match status" value="1"/>
</dbReference>
<dbReference type="CDD" id="cd06091">
    <property type="entry name" value="KOW_NusG"/>
    <property type="match status" value="1"/>
</dbReference>
<evidence type="ECO:0000259" key="8">
    <source>
        <dbReference type="SMART" id="SM00738"/>
    </source>
</evidence>
<dbReference type="EMBL" id="CWGJ01000011">
    <property type="protein sequence ID" value="CRX37992.1"/>
    <property type="molecule type" value="Genomic_DNA"/>
</dbReference>
<proteinExistence type="inferred from homology"/>
<evidence type="ECO:0000256" key="1">
    <source>
        <dbReference type="ARBA" id="ARBA00022472"/>
    </source>
</evidence>
<evidence type="ECO:0000256" key="5">
    <source>
        <dbReference type="HAMAP-Rule" id="MF_00948"/>
    </source>
</evidence>
<evidence type="ECO:0000259" key="9">
    <source>
        <dbReference type="SMART" id="SM00739"/>
    </source>
</evidence>
<dbReference type="SMART" id="SM00738">
    <property type="entry name" value="NGN"/>
    <property type="match status" value="1"/>
</dbReference>
<keyword evidence="11" id="KW-1185">Reference proteome</keyword>
<dbReference type="InterPro" id="IPR014722">
    <property type="entry name" value="Rib_uL2_dom2"/>
</dbReference>
<gene>
    <name evidence="5 10" type="primary">nusG</name>
    <name evidence="10" type="ORF">ELAC_0640</name>
</gene>
<feature type="domain" description="KOW" evidence="9">
    <location>
        <begin position="120"/>
        <end position="147"/>
    </location>
</feature>
<protein>
    <recommendedName>
        <fullName evidence="5 6">Transcription termination/antitermination protein NusG</fullName>
    </recommendedName>
</protein>
<dbReference type="PANTHER" id="PTHR30265:SF2">
    <property type="entry name" value="TRANSCRIPTION TERMINATION_ANTITERMINATION PROTEIN NUSG"/>
    <property type="match status" value="1"/>
</dbReference>
<dbReference type="GO" id="GO:0006353">
    <property type="term" value="P:DNA-templated transcription termination"/>
    <property type="evidence" value="ECO:0007669"/>
    <property type="project" value="UniProtKB-UniRule"/>
</dbReference>
<dbReference type="AlphaFoldDB" id="A0A0H5DNU9"/>
<dbReference type="InterPro" id="IPR001062">
    <property type="entry name" value="Transcrpt_antiterm_NusG"/>
</dbReference>
<organism evidence="10 11">
    <name type="scientific">Estrella lausannensis</name>
    <dbReference type="NCBI Taxonomy" id="483423"/>
    <lineage>
        <taxon>Bacteria</taxon>
        <taxon>Pseudomonadati</taxon>
        <taxon>Chlamydiota</taxon>
        <taxon>Chlamydiia</taxon>
        <taxon>Parachlamydiales</taxon>
        <taxon>Candidatus Criblamydiaceae</taxon>
        <taxon>Estrella</taxon>
    </lineage>
</organism>
<dbReference type="InterPro" id="IPR006645">
    <property type="entry name" value="NGN-like_dom"/>
</dbReference>
<keyword evidence="3 5" id="KW-0805">Transcription regulation</keyword>
<dbReference type="Pfam" id="PF02357">
    <property type="entry name" value="NusG"/>
    <property type="match status" value="1"/>
</dbReference>
<dbReference type="InterPro" id="IPR043425">
    <property type="entry name" value="NusG-like"/>
</dbReference>
<dbReference type="InterPro" id="IPR036735">
    <property type="entry name" value="NGN_dom_sf"/>
</dbReference>
<dbReference type="SUPFAM" id="SSF50104">
    <property type="entry name" value="Translation proteins SH3-like domain"/>
    <property type="match status" value="1"/>
</dbReference>
<dbReference type="SMART" id="SM00739">
    <property type="entry name" value="KOW"/>
    <property type="match status" value="1"/>
</dbReference>
<evidence type="ECO:0000256" key="2">
    <source>
        <dbReference type="ARBA" id="ARBA00022814"/>
    </source>
</evidence>
<dbReference type="Proteomes" id="UP000220251">
    <property type="component" value="Unassembled WGS sequence"/>
</dbReference>
<keyword evidence="4 5" id="KW-0804">Transcription</keyword>
<dbReference type="PRINTS" id="PR00338">
    <property type="entry name" value="NUSGTNSCPFCT"/>
</dbReference>
<dbReference type="OrthoDB" id="9809075at2"/>
<dbReference type="InterPro" id="IPR047050">
    <property type="entry name" value="NGN"/>
</dbReference>
<dbReference type="PANTHER" id="PTHR30265">
    <property type="entry name" value="RHO-INTERACTING TRANSCRIPTION TERMINATION FACTOR NUSG"/>
    <property type="match status" value="1"/>
</dbReference>
<keyword evidence="1 5" id="KW-0806">Transcription termination</keyword>
<dbReference type="RefSeq" id="WP_098037849.1">
    <property type="nucleotide sequence ID" value="NZ_CWGJ01000011.1"/>
</dbReference>
<dbReference type="GO" id="GO:0005829">
    <property type="term" value="C:cytosol"/>
    <property type="evidence" value="ECO:0007669"/>
    <property type="project" value="TreeGrafter"/>
</dbReference>
<accession>A0A0H5DNU9</accession>
<keyword evidence="2 5" id="KW-0889">Transcription antitermination</keyword>
<reference evidence="11" key="1">
    <citation type="submission" date="2015-06" db="EMBL/GenBank/DDBJ databases">
        <authorList>
            <person name="Bertelli C."/>
        </authorList>
    </citation>
    <scope>NUCLEOTIDE SEQUENCE [LARGE SCALE GENOMIC DNA]</scope>
    <source>
        <strain evidence="11">CRIB-30</strain>
    </source>
</reference>
<evidence type="ECO:0000256" key="6">
    <source>
        <dbReference type="NCBIfam" id="TIGR00922"/>
    </source>
</evidence>
<comment type="function">
    <text evidence="5 7">Participates in transcription elongation, termination and antitermination.</text>
</comment>
<dbReference type="Pfam" id="PF00467">
    <property type="entry name" value="KOW"/>
    <property type="match status" value="1"/>
</dbReference>
<evidence type="ECO:0000256" key="7">
    <source>
        <dbReference type="RuleBase" id="RU000538"/>
    </source>
</evidence>
<dbReference type="GO" id="GO:0006354">
    <property type="term" value="P:DNA-templated transcription elongation"/>
    <property type="evidence" value="ECO:0007669"/>
    <property type="project" value="UniProtKB-UniRule"/>
</dbReference>